<organism evidence="1 2">
    <name type="scientific">Pontibacillus salipaludis</name>
    <dbReference type="NCBI Taxonomy" id="1697394"/>
    <lineage>
        <taxon>Bacteria</taxon>
        <taxon>Bacillati</taxon>
        <taxon>Bacillota</taxon>
        <taxon>Bacilli</taxon>
        <taxon>Bacillales</taxon>
        <taxon>Bacillaceae</taxon>
        <taxon>Pontibacillus</taxon>
    </lineage>
</organism>
<dbReference type="InterPro" id="IPR011200">
    <property type="entry name" value="UCP012608"/>
</dbReference>
<gene>
    <name evidence="1" type="ORF">GCM10011389_20080</name>
</gene>
<evidence type="ECO:0000313" key="1">
    <source>
        <dbReference type="EMBL" id="GGD12506.1"/>
    </source>
</evidence>
<dbReference type="Proteomes" id="UP000642571">
    <property type="component" value="Unassembled WGS sequence"/>
</dbReference>
<name>A0ABQ1Q4G0_9BACI</name>
<dbReference type="PIRSF" id="PIRSF012608">
    <property type="entry name" value="UCP012608"/>
    <property type="match status" value="1"/>
</dbReference>
<protein>
    <recommendedName>
        <fullName evidence="3">DUF2332 domain-containing protein</fullName>
    </recommendedName>
</protein>
<sequence>MNHLSKRFQDFAEQECDGSSPLYAHLSRQVSYDDEILRISSYASEGQPVPNLLFGAVHYILLNGEEHELKNFYPSIADHPNSIEGVYPVFRDFCMENRQAIIELLEERRVQTNEVRRCAYLYPVFCEIYKRTAIPLSIIEIGTSAGLQLLWDQYAYSYEGEEWVGNDDAKVHLTAEVRNESEPFVFRTSPPVVSKVGIDVNVSDLTDEKERLWLKALIWPEHKERRKLFEGAVHQLIENPPPMIEGDGVSLITEQAHLAPRNSALCIFHTHVANQIPEMKKAELLKRIRDIGKERDVFHIYNNMNDRKLHLDSIRNGVETHEVIGDTDGHGRWFEWKLDE</sequence>
<dbReference type="EMBL" id="BMIN01000007">
    <property type="protein sequence ID" value="GGD12506.1"/>
    <property type="molecule type" value="Genomic_DNA"/>
</dbReference>
<proteinExistence type="predicted"/>
<evidence type="ECO:0008006" key="3">
    <source>
        <dbReference type="Google" id="ProtNLM"/>
    </source>
</evidence>
<accession>A0ABQ1Q4G0</accession>
<reference evidence="2" key="1">
    <citation type="journal article" date="2019" name="Int. J. Syst. Evol. Microbiol.">
        <title>The Global Catalogue of Microorganisms (GCM) 10K type strain sequencing project: providing services to taxonomists for standard genome sequencing and annotation.</title>
        <authorList>
            <consortium name="The Broad Institute Genomics Platform"/>
            <consortium name="The Broad Institute Genome Sequencing Center for Infectious Disease"/>
            <person name="Wu L."/>
            <person name="Ma J."/>
        </authorList>
    </citation>
    <scope>NUCLEOTIDE SEQUENCE [LARGE SCALE GENOMIC DNA]</scope>
    <source>
        <strain evidence="2">CGMCC 1.15353</strain>
    </source>
</reference>
<comment type="caution">
    <text evidence="1">The sequence shown here is derived from an EMBL/GenBank/DDBJ whole genome shotgun (WGS) entry which is preliminary data.</text>
</comment>
<dbReference type="RefSeq" id="WP_188653321.1">
    <property type="nucleotide sequence ID" value="NZ_BMIN01000007.1"/>
</dbReference>
<keyword evidence="2" id="KW-1185">Reference proteome</keyword>
<evidence type="ECO:0000313" key="2">
    <source>
        <dbReference type="Proteomes" id="UP000642571"/>
    </source>
</evidence>
<dbReference type="Pfam" id="PF10094">
    <property type="entry name" value="DUF2332"/>
    <property type="match status" value="1"/>
</dbReference>